<name>A0A6G1LMI6_9PEZI</name>
<proteinExistence type="predicted"/>
<sequence>MPSSRLSKPAPRGGTALLCTTTPNAPIAMAASAFRAQTMTSQPAVTVDENPGH</sequence>
<protein>
    <submittedName>
        <fullName evidence="1">Uncharacterized protein</fullName>
    </submittedName>
</protein>
<evidence type="ECO:0000313" key="2">
    <source>
        <dbReference type="Proteomes" id="UP000799436"/>
    </source>
</evidence>
<dbReference type="Proteomes" id="UP000799436">
    <property type="component" value="Unassembled WGS sequence"/>
</dbReference>
<evidence type="ECO:0000313" key="1">
    <source>
        <dbReference type="EMBL" id="KAF2774183.1"/>
    </source>
</evidence>
<feature type="non-terminal residue" evidence="1">
    <location>
        <position position="53"/>
    </location>
</feature>
<keyword evidence="2" id="KW-1185">Reference proteome</keyword>
<organism evidence="1 2">
    <name type="scientific">Teratosphaeria nubilosa</name>
    <dbReference type="NCBI Taxonomy" id="161662"/>
    <lineage>
        <taxon>Eukaryota</taxon>
        <taxon>Fungi</taxon>
        <taxon>Dikarya</taxon>
        <taxon>Ascomycota</taxon>
        <taxon>Pezizomycotina</taxon>
        <taxon>Dothideomycetes</taxon>
        <taxon>Dothideomycetidae</taxon>
        <taxon>Mycosphaerellales</taxon>
        <taxon>Teratosphaeriaceae</taxon>
        <taxon>Teratosphaeria</taxon>
    </lineage>
</organism>
<accession>A0A6G1LMI6</accession>
<dbReference type="AlphaFoldDB" id="A0A6G1LMI6"/>
<reference evidence="1" key="1">
    <citation type="journal article" date="2020" name="Stud. Mycol.">
        <title>101 Dothideomycetes genomes: a test case for predicting lifestyles and emergence of pathogens.</title>
        <authorList>
            <person name="Haridas S."/>
            <person name="Albert R."/>
            <person name="Binder M."/>
            <person name="Bloem J."/>
            <person name="Labutti K."/>
            <person name="Salamov A."/>
            <person name="Andreopoulos B."/>
            <person name="Baker S."/>
            <person name="Barry K."/>
            <person name="Bills G."/>
            <person name="Bluhm B."/>
            <person name="Cannon C."/>
            <person name="Castanera R."/>
            <person name="Culley D."/>
            <person name="Daum C."/>
            <person name="Ezra D."/>
            <person name="Gonzalez J."/>
            <person name="Henrissat B."/>
            <person name="Kuo A."/>
            <person name="Liang C."/>
            <person name="Lipzen A."/>
            <person name="Lutzoni F."/>
            <person name="Magnuson J."/>
            <person name="Mondo S."/>
            <person name="Nolan M."/>
            <person name="Ohm R."/>
            <person name="Pangilinan J."/>
            <person name="Park H.-J."/>
            <person name="Ramirez L."/>
            <person name="Alfaro M."/>
            <person name="Sun H."/>
            <person name="Tritt A."/>
            <person name="Yoshinaga Y."/>
            <person name="Zwiers L.-H."/>
            <person name="Turgeon B."/>
            <person name="Goodwin S."/>
            <person name="Spatafora J."/>
            <person name="Crous P."/>
            <person name="Grigoriev I."/>
        </authorList>
    </citation>
    <scope>NUCLEOTIDE SEQUENCE</scope>
    <source>
        <strain evidence="1">CBS 116005</strain>
    </source>
</reference>
<gene>
    <name evidence="1" type="ORF">EJ03DRAFT_322773</name>
</gene>
<dbReference type="EMBL" id="ML995808">
    <property type="protein sequence ID" value="KAF2774183.1"/>
    <property type="molecule type" value="Genomic_DNA"/>
</dbReference>